<comment type="subcellular location">
    <subcellularLocation>
        <location evidence="1">Membrane</location>
    </subcellularLocation>
</comment>
<keyword evidence="2" id="KW-0812">Transmembrane</keyword>
<dbReference type="EMBL" id="HBEF01024248">
    <property type="protein sequence ID" value="CAD8342871.1"/>
    <property type="molecule type" value="Transcribed_RNA"/>
</dbReference>
<organism evidence="4">
    <name type="scientific">Craspedostauros australis</name>
    <dbReference type="NCBI Taxonomy" id="1486917"/>
    <lineage>
        <taxon>Eukaryota</taxon>
        <taxon>Sar</taxon>
        <taxon>Stramenopiles</taxon>
        <taxon>Ochrophyta</taxon>
        <taxon>Bacillariophyta</taxon>
        <taxon>Bacillariophyceae</taxon>
        <taxon>Bacillariophycidae</taxon>
        <taxon>Naviculales</taxon>
        <taxon>Naviculaceae</taxon>
        <taxon>Craspedostauros</taxon>
    </lineage>
</organism>
<proteinExistence type="predicted"/>
<evidence type="ECO:0000256" key="2">
    <source>
        <dbReference type="ARBA" id="ARBA00022692"/>
    </source>
</evidence>
<accession>A0A7R9ZT87</accession>
<reference evidence="4" key="1">
    <citation type="submission" date="2021-01" db="EMBL/GenBank/DDBJ databases">
        <authorList>
            <person name="Corre E."/>
            <person name="Pelletier E."/>
            <person name="Niang G."/>
            <person name="Scheremetjew M."/>
            <person name="Finn R."/>
            <person name="Kale V."/>
            <person name="Holt S."/>
            <person name="Cochrane G."/>
            <person name="Meng A."/>
            <person name="Brown T."/>
            <person name="Cohen L."/>
        </authorList>
    </citation>
    <scope>NUCLEOTIDE SEQUENCE</scope>
    <source>
        <strain evidence="4">CCMP3328</strain>
    </source>
</reference>
<evidence type="ECO:0000256" key="3">
    <source>
        <dbReference type="ARBA" id="ARBA00023136"/>
    </source>
</evidence>
<dbReference type="GO" id="GO:0016020">
    <property type="term" value="C:membrane"/>
    <property type="evidence" value="ECO:0007669"/>
    <property type="project" value="UniProtKB-SubCell"/>
</dbReference>
<evidence type="ECO:0000256" key="1">
    <source>
        <dbReference type="ARBA" id="ARBA00004370"/>
    </source>
</evidence>
<protein>
    <submittedName>
        <fullName evidence="4">Uncharacterized protein</fullName>
    </submittedName>
</protein>
<gene>
    <name evidence="4" type="ORF">CAUS1442_LOCUS15006</name>
</gene>
<name>A0A7R9ZT87_9STRA</name>
<keyword evidence="3" id="KW-0472">Membrane</keyword>
<evidence type="ECO:0000313" key="4">
    <source>
        <dbReference type="EMBL" id="CAD8342871.1"/>
    </source>
</evidence>
<dbReference type="AlphaFoldDB" id="A0A7R9ZT87"/>
<dbReference type="InterPro" id="IPR023395">
    <property type="entry name" value="MCP_dom_sf"/>
</dbReference>
<sequence>MFVSRCYVCPDLIKNTILGTVVFEVYEQSYGIMQQRWNQEDTSAQHAFETSHHCIAGAIAGTSHAFLGLAFETMENRALPTFRYTMQSAIHHSLAHTVLFGSYAGVKYLLESMIAKQHQQRSATTSLAGGDEFLMEYQIGITATAGGVSGVVQNTVSHYTGMWLQVETTEKTMYQQMLANRTAVTAASIDSPAASGSRSIMRSMINSFRPLPPAGQTLLAFPGMAVAFLAFEYARDI</sequence>
<dbReference type="SUPFAM" id="SSF103506">
    <property type="entry name" value="Mitochondrial carrier"/>
    <property type="match status" value="1"/>
</dbReference>